<accession>A0A165BZL8</accession>
<protein>
    <submittedName>
        <fullName evidence="1">Uncharacterized protein</fullName>
    </submittedName>
</protein>
<sequence>MRAGAGVTVDRASAPTARRQKWSRTRCWQRHHGAVVTFSPCYSPTSWSSSFPLTHCYLSRQVLALLPVGQVPVLRTTAELHNGCAGWTDTMSPYASTRRESPRSAAPSAKESVVLDAICMLADHLVDPVDIVSLARCNHATLECLIPGMWRRINRFHHLEEVGAQLQRIAGRIRRDGSPMSEKVRSSTCFGFEPMSMWACSR</sequence>
<evidence type="ECO:0000313" key="1">
    <source>
        <dbReference type="EMBL" id="KZT50008.1"/>
    </source>
</evidence>
<proteinExistence type="predicted"/>
<dbReference type="InParanoid" id="A0A165BZL8"/>
<dbReference type="EMBL" id="KV424285">
    <property type="protein sequence ID" value="KZT50008.1"/>
    <property type="molecule type" value="Genomic_DNA"/>
</dbReference>
<gene>
    <name evidence="1" type="ORF">CALCODRAFT_237432</name>
</gene>
<organism evidence="1 2">
    <name type="scientific">Calocera cornea HHB12733</name>
    <dbReference type="NCBI Taxonomy" id="1353952"/>
    <lineage>
        <taxon>Eukaryota</taxon>
        <taxon>Fungi</taxon>
        <taxon>Dikarya</taxon>
        <taxon>Basidiomycota</taxon>
        <taxon>Agaricomycotina</taxon>
        <taxon>Dacrymycetes</taxon>
        <taxon>Dacrymycetales</taxon>
        <taxon>Dacrymycetaceae</taxon>
        <taxon>Calocera</taxon>
    </lineage>
</organism>
<dbReference type="AlphaFoldDB" id="A0A165BZL8"/>
<evidence type="ECO:0000313" key="2">
    <source>
        <dbReference type="Proteomes" id="UP000076842"/>
    </source>
</evidence>
<reference evidence="1 2" key="1">
    <citation type="journal article" date="2016" name="Mol. Biol. Evol.">
        <title>Comparative Genomics of Early-Diverging Mushroom-Forming Fungi Provides Insights into the Origins of Lignocellulose Decay Capabilities.</title>
        <authorList>
            <person name="Nagy L.G."/>
            <person name="Riley R."/>
            <person name="Tritt A."/>
            <person name="Adam C."/>
            <person name="Daum C."/>
            <person name="Floudas D."/>
            <person name="Sun H."/>
            <person name="Yadav J.S."/>
            <person name="Pangilinan J."/>
            <person name="Larsson K.H."/>
            <person name="Matsuura K."/>
            <person name="Barry K."/>
            <person name="Labutti K."/>
            <person name="Kuo R."/>
            <person name="Ohm R.A."/>
            <person name="Bhattacharya S.S."/>
            <person name="Shirouzu T."/>
            <person name="Yoshinaga Y."/>
            <person name="Martin F.M."/>
            <person name="Grigoriev I.V."/>
            <person name="Hibbett D.S."/>
        </authorList>
    </citation>
    <scope>NUCLEOTIDE SEQUENCE [LARGE SCALE GENOMIC DNA]</scope>
    <source>
        <strain evidence="1 2">HHB12733</strain>
    </source>
</reference>
<name>A0A165BZL8_9BASI</name>
<dbReference type="Proteomes" id="UP000076842">
    <property type="component" value="Unassembled WGS sequence"/>
</dbReference>
<keyword evidence="2" id="KW-1185">Reference proteome</keyword>